<sequence>MKKLFAVLAIALFTIGVQAQDTKPAPKKEKAAKEKESCHKKSGDKKDKKCCSKK</sequence>
<gene>
    <name evidence="3" type="ORF">FLA105534_00527</name>
</gene>
<accession>A0A6J4GA26</accession>
<protein>
    <submittedName>
        <fullName evidence="3">Uncharacterized protein</fullName>
    </submittedName>
</protein>
<feature type="compositionally biased region" description="Basic and acidic residues" evidence="1">
    <location>
        <begin position="24"/>
        <end position="54"/>
    </location>
</feature>
<evidence type="ECO:0000256" key="1">
    <source>
        <dbReference type="SAM" id="MobiDB-lite"/>
    </source>
</evidence>
<evidence type="ECO:0000313" key="3">
    <source>
        <dbReference type="EMBL" id="CAA9195199.1"/>
    </source>
</evidence>
<proteinExistence type="predicted"/>
<feature type="signal peptide" evidence="2">
    <location>
        <begin position="1"/>
        <end position="19"/>
    </location>
</feature>
<feature type="chain" id="PRO_5026748430" evidence="2">
    <location>
        <begin position="20"/>
        <end position="54"/>
    </location>
</feature>
<name>A0A6J4GA26_9FLAO</name>
<organism evidence="3 4">
    <name type="scientific">Flavobacterium bizetiae</name>
    <dbReference type="NCBI Taxonomy" id="2704140"/>
    <lineage>
        <taxon>Bacteria</taxon>
        <taxon>Pseudomonadati</taxon>
        <taxon>Bacteroidota</taxon>
        <taxon>Flavobacteriia</taxon>
        <taxon>Flavobacteriales</taxon>
        <taxon>Flavobacteriaceae</taxon>
        <taxon>Flavobacterium</taxon>
    </lineage>
</organism>
<evidence type="ECO:0000256" key="2">
    <source>
        <dbReference type="SAM" id="SignalP"/>
    </source>
</evidence>
<feature type="region of interest" description="Disordered" evidence="1">
    <location>
        <begin position="22"/>
        <end position="54"/>
    </location>
</feature>
<dbReference type="RefSeq" id="WP_173969287.1">
    <property type="nucleotide sequence ID" value="NZ_CADCSU010000035.1"/>
</dbReference>
<reference evidence="3 4" key="1">
    <citation type="submission" date="2020-02" db="EMBL/GenBank/DDBJ databases">
        <authorList>
            <person name="Criscuolo A."/>
        </authorList>
    </citation>
    <scope>NUCLEOTIDE SEQUENCE [LARGE SCALE GENOMIC DNA]</scope>
    <source>
        <strain evidence="3">CIP105534</strain>
    </source>
</reference>
<keyword evidence="2" id="KW-0732">Signal</keyword>
<keyword evidence="4" id="KW-1185">Reference proteome</keyword>
<dbReference type="AlphaFoldDB" id="A0A6J4GA26"/>
<dbReference type="EMBL" id="CADCSU010000035">
    <property type="protein sequence ID" value="CAA9195199.1"/>
    <property type="molecule type" value="Genomic_DNA"/>
</dbReference>
<evidence type="ECO:0000313" key="4">
    <source>
        <dbReference type="Proteomes" id="UP000479938"/>
    </source>
</evidence>
<dbReference type="Proteomes" id="UP000479938">
    <property type="component" value="Unassembled WGS sequence"/>
</dbReference>